<proteinExistence type="predicted"/>
<evidence type="ECO:0000313" key="2">
    <source>
        <dbReference type="Proteomes" id="UP001497680"/>
    </source>
</evidence>
<evidence type="ECO:0000313" key="1">
    <source>
        <dbReference type="EMBL" id="KAI6089648.1"/>
    </source>
</evidence>
<name>A0ACC0DAQ8_9PEZI</name>
<organism evidence="1 2">
    <name type="scientific">Hypoxylon rubiginosum</name>
    <dbReference type="NCBI Taxonomy" id="110542"/>
    <lineage>
        <taxon>Eukaryota</taxon>
        <taxon>Fungi</taxon>
        <taxon>Dikarya</taxon>
        <taxon>Ascomycota</taxon>
        <taxon>Pezizomycotina</taxon>
        <taxon>Sordariomycetes</taxon>
        <taxon>Xylariomycetidae</taxon>
        <taxon>Xylariales</taxon>
        <taxon>Hypoxylaceae</taxon>
        <taxon>Hypoxylon</taxon>
    </lineage>
</organism>
<gene>
    <name evidence="1" type="ORF">F4821DRAFT_50749</name>
</gene>
<comment type="caution">
    <text evidence="1">The sequence shown here is derived from an EMBL/GenBank/DDBJ whole genome shotgun (WGS) entry which is preliminary data.</text>
</comment>
<accession>A0ACC0DAQ8</accession>
<reference evidence="1 2" key="1">
    <citation type="journal article" date="2022" name="New Phytol.">
        <title>Ecological generalism drives hyperdiversity of secondary metabolite gene clusters in xylarialean endophytes.</title>
        <authorList>
            <person name="Franco M.E.E."/>
            <person name="Wisecaver J.H."/>
            <person name="Arnold A.E."/>
            <person name="Ju Y.M."/>
            <person name="Slot J.C."/>
            <person name="Ahrendt S."/>
            <person name="Moore L.P."/>
            <person name="Eastman K.E."/>
            <person name="Scott K."/>
            <person name="Konkel Z."/>
            <person name="Mondo S.J."/>
            <person name="Kuo A."/>
            <person name="Hayes R.D."/>
            <person name="Haridas S."/>
            <person name="Andreopoulos B."/>
            <person name="Riley R."/>
            <person name="LaButti K."/>
            <person name="Pangilinan J."/>
            <person name="Lipzen A."/>
            <person name="Amirebrahimi M."/>
            <person name="Yan J."/>
            <person name="Adam C."/>
            <person name="Keymanesh K."/>
            <person name="Ng V."/>
            <person name="Louie K."/>
            <person name="Northen T."/>
            <person name="Drula E."/>
            <person name="Henrissat B."/>
            <person name="Hsieh H.M."/>
            <person name="Youens-Clark K."/>
            <person name="Lutzoni F."/>
            <person name="Miadlikowska J."/>
            <person name="Eastwood D.C."/>
            <person name="Hamelin R.C."/>
            <person name="Grigoriev I.V."/>
            <person name="U'Ren J.M."/>
        </authorList>
    </citation>
    <scope>NUCLEOTIDE SEQUENCE [LARGE SCALE GENOMIC DNA]</scope>
    <source>
        <strain evidence="1 2">ER1909</strain>
    </source>
</reference>
<protein>
    <submittedName>
        <fullName evidence="1">Uncharacterized protein</fullName>
    </submittedName>
</protein>
<keyword evidence="2" id="KW-1185">Reference proteome</keyword>
<dbReference type="Proteomes" id="UP001497680">
    <property type="component" value="Unassembled WGS sequence"/>
</dbReference>
<sequence>MPPNYQGKTGKTLEEYIENAGSHPPPEAFKQKHVYEGEPPVSFFTNPPNPDQLRLAIFSTKNGSQPFRNVENPTFERDVVMWSAQEIQDYATEIRSKYFGLCKYIKYPVGPTYEELYTYWDAHDIYHMGAQNLWNVLNHMAFETIWINKELRDECAPWIEEYVSEVLTRNENAREKLKAYNAADHGDLLDYFSDIDLPECGKLDPCYHDTLRDILMSNIMRLRRGGAVDPQYRINTQPFEGAYEMGSTDHGKYFHAFSFHLFRFRFHPISMYLVC</sequence>
<dbReference type="EMBL" id="MU394294">
    <property type="protein sequence ID" value="KAI6089648.1"/>
    <property type="molecule type" value="Genomic_DNA"/>
</dbReference>